<dbReference type="GO" id="GO:0008270">
    <property type="term" value="F:zinc ion binding"/>
    <property type="evidence" value="ECO:0007669"/>
    <property type="project" value="UniProtKB-KW"/>
</dbReference>
<dbReference type="Gene3D" id="4.10.60.10">
    <property type="entry name" value="Zinc finger, CCHC-type"/>
    <property type="match status" value="1"/>
</dbReference>
<proteinExistence type="predicted"/>
<evidence type="ECO:0000256" key="1">
    <source>
        <dbReference type="PROSITE-ProRule" id="PRU00047"/>
    </source>
</evidence>
<feature type="compositionally biased region" description="Basic and acidic residues" evidence="2">
    <location>
        <begin position="59"/>
        <end position="71"/>
    </location>
</feature>
<evidence type="ECO:0000259" key="3">
    <source>
        <dbReference type="PROSITE" id="PS50158"/>
    </source>
</evidence>
<feature type="compositionally biased region" description="Basic and acidic residues" evidence="2">
    <location>
        <begin position="341"/>
        <end position="354"/>
    </location>
</feature>
<feature type="region of interest" description="Disordered" evidence="2">
    <location>
        <begin position="295"/>
        <end position="355"/>
    </location>
</feature>
<evidence type="ECO:0000256" key="2">
    <source>
        <dbReference type="SAM" id="MobiDB-lite"/>
    </source>
</evidence>
<dbReference type="SUPFAM" id="SSF57756">
    <property type="entry name" value="Retrovirus zinc finger-like domains"/>
    <property type="match status" value="1"/>
</dbReference>
<keyword evidence="1" id="KW-0479">Metal-binding</keyword>
<feature type="region of interest" description="Disordered" evidence="2">
    <location>
        <begin position="41"/>
        <end position="71"/>
    </location>
</feature>
<dbReference type="PaxDb" id="121845-A0A3Q0JLL1"/>
<dbReference type="KEGG" id="dci:113472473"/>
<evidence type="ECO:0000313" key="4">
    <source>
        <dbReference type="Proteomes" id="UP000079169"/>
    </source>
</evidence>
<dbReference type="Proteomes" id="UP000079169">
    <property type="component" value="Unplaced"/>
</dbReference>
<sequence>MEEGEIGDSPGGSPSGSWVTWAAPPSSEVGSVYPRSFLEATSCDSRPDPLPRMTYHANPRYEEHQQTNDHTRSLLGSELRDLLTELVNNLHNRHPQPLPIPSFNPKGDIDPKSWLHTVEMCFFNNPRASSDLIVTLSKALRGTAAVWFSRISHERLTWEEFKTAFLHEYVQVDTPASTFASQMDKRPKDTEEYVSIATEMLGNLNARFKDSTKEEIFISFVLAHLGKFDKRIRHLVYSKDIKTREELIRELKVVSIGKRRPGDETLGNPETKRAKPYCTYCKISGHHYNECRTRRSAAATPHQRTPTFKPNRHPSRGSQEPKQVTCYRCQQPGHYSSRCPQKKESESRPSEKRVGLCTVNPIGELEHSVIH</sequence>
<dbReference type="Pfam" id="PF00098">
    <property type="entry name" value="zf-CCHC"/>
    <property type="match status" value="1"/>
</dbReference>
<dbReference type="AlphaFoldDB" id="A0A3Q0JLL1"/>
<dbReference type="GO" id="GO:0003676">
    <property type="term" value="F:nucleic acid binding"/>
    <property type="evidence" value="ECO:0007669"/>
    <property type="project" value="InterPro"/>
</dbReference>
<feature type="region of interest" description="Disordered" evidence="2">
    <location>
        <begin position="1"/>
        <end position="28"/>
    </location>
</feature>
<dbReference type="GeneID" id="113472473"/>
<dbReference type="STRING" id="121845.A0A3Q0JLL1"/>
<dbReference type="SMART" id="SM00343">
    <property type="entry name" value="ZnF_C2HC"/>
    <property type="match status" value="2"/>
</dbReference>
<dbReference type="InterPro" id="IPR001878">
    <property type="entry name" value="Znf_CCHC"/>
</dbReference>
<keyword evidence="1" id="KW-0862">Zinc</keyword>
<name>A0A3Q0JLL1_DIACI</name>
<keyword evidence="4" id="KW-1185">Reference proteome</keyword>
<dbReference type="RefSeq" id="XP_026688038.1">
    <property type="nucleotide sequence ID" value="XM_026832237.1"/>
</dbReference>
<feature type="domain" description="CCHC-type" evidence="3">
    <location>
        <begin position="326"/>
        <end position="341"/>
    </location>
</feature>
<gene>
    <name evidence="5" type="primary">LOC113472473</name>
</gene>
<dbReference type="PROSITE" id="PS50158">
    <property type="entry name" value="ZF_CCHC"/>
    <property type="match status" value="1"/>
</dbReference>
<reference evidence="5" key="1">
    <citation type="submission" date="2025-08" db="UniProtKB">
        <authorList>
            <consortium name="RefSeq"/>
        </authorList>
    </citation>
    <scope>IDENTIFICATION</scope>
</reference>
<dbReference type="InterPro" id="IPR036875">
    <property type="entry name" value="Znf_CCHC_sf"/>
</dbReference>
<keyword evidence="1" id="KW-0863">Zinc-finger</keyword>
<organism evidence="4 5">
    <name type="scientific">Diaphorina citri</name>
    <name type="common">Asian citrus psyllid</name>
    <dbReference type="NCBI Taxonomy" id="121845"/>
    <lineage>
        <taxon>Eukaryota</taxon>
        <taxon>Metazoa</taxon>
        <taxon>Ecdysozoa</taxon>
        <taxon>Arthropoda</taxon>
        <taxon>Hexapoda</taxon>
        <taxon>Insecta</taxon>
        <taxon>Pterygota</taxon>
        <taxon>Neoptera</taxon>
        <taxon>Paraneoptera</taxon>
        <taxon>Hemiptera</taxon>
        <taxon>Sternorrhyncha</taxon>
        <taxon>Psylloidea</taxon>
        <taxon>Psyllidae</taxon>
        <taxon>Diaphorininae</taxon>
        <taxon>Diaphorina</taxon>
    </lineage>
</organism>
<evidence type="ECO:0000313" key="5">
    <source>
        <dbReference type="RefSeq" id="XP_026688038.1"/>
    </source>
</evidence>
<accession>A0A3Q0JLL1</accession>
<protein>
    <submittedName>
        <fullName evidence="5">Uncharacterized protein LOC113472473</fullName>
    </submittedName>
</protein>